<evidence type="ECO:0000256" key="4">
    <source>
        <dbReference type="ARBA" id="ARBA00005300"/>
    </source>
</evidence>
<dbReference type="InterPro" id="IPR050092">
    <property type="entry name" value="RNase_H"/>
</dbReference>
<organism evidence="15 16">
    <name type="scientific">Lentilactobacillus kisonensis DSM 19906 = JCM 15041</name>
    <dbReference type="NCBI Taxonomy" id="1423766"/>
    <lineage>
        <taxon>Bacteria</taxon>
        <taxon>Bacillati</taxon>
        <taxon>Bacillota</taxon>
        <taxon>Bacilli</taxon>
        <taxon>Lactobacillales</taxon>
        <taxon>Lactobacillaceae</taxon>
        <taxon>Lentilactobacillus</taxon>
    </lineage>
</organism>
<comment type="similarity">
    <text evidence="4">Belongs to the RNase H family.</text>
</comment>
<dbReference type="EMBL" id="AZEB01000004">
    <property type="protein sequence ID" value="KRL22790.1"/>
    <property type="molecule type" value="Genomic_DNA"/>
</dbReference>
<feature type="compositionally biased region" description="Polar residues" evidence="13">
    <location>
        <begin position="281"/>
        <end position="291"/>
    </location>
</feature>
<dbReference type="EC" id="3.1.26.4" evidence="6"/>
<dbReference type="GO" id="GO:0043137">
    <property type="term" value="P:DNA replication, removal of RNA primer"/>
    <property type="evidence" value="ECO:0007669"/>
    <property type="project" value="TreeGrafter"/>
</dbReference>
<protein>
    <recommendedName>
        <fullName evidence="7">Ribonuclease H</fullName>
        <ecNumber evidence="6">3.1.26.4</ecNumber>
    </recommendedName>
</protein>
<dbReference type="PROSITE" id="PS50879">
    <property type="entry name" value="RNASE_H_1"/>
    <property type="match status" value="1"/>
</dbReference>
<evidence type="ECO:0000256" key="8">
    <source>
        <dbReference type="ARBA" id="ARBA00022722"/>
    </source>
</evidence>
<name>A0A0R1NRS9_9LACO</name>
<sequence length="300" mass="33570">MQLGEFFQMKYYAVKKGRTTGIFTTWPEAEKQVKGYPNAKFKSFKTQSEATQYLNGELAEPSHKPAKARHAVTKPTKKLPSATDDDIILYTDGGSRNHGNVKGGHVKASDKAAWAYLIVTVDNRFSDSGGELGATNNRMEIMALYKALAYLNAHQLQDNHIHAVLDSKYVLNAINQHWLNGWQRRGWTRSGGQKLENKELWQALAGELRHFSHLELYWTKGHADNEGNVFVDKLLNKTMDKMTTKAPRITGHQPTSKPVAKSAAPKTPSTNQPKANHGTKESVQAIENNLKQLGLFDDND</sequence>
<feature type="region of interest" description="Disordered" evidence="13">
    <location>
        <begin position="245"/>
        <end position="300"/>
    </location>
</feature>
<dbReference type="SUPFAM" id="SSF53098">
    <property type="entry name" value="Ribonuclease H-like"/>
    <property type="match status" value="1"/>
</dbReference>
<dbReference type="InterPro" id="IPR002156">
    <property type="entry name" value="RNaseH_domain"/>
</dbReference>
<dbReference type="InterPro" id="IPR012337">
    <property type="entry name" value="RNaseH-like_sf"/>
</dbReference>
<dbReference type="SUPFAM" id="SSF55658">
    <property type="entry name" value="L9 N-domain-like"/>
    <property type="match status" value="1"/>
</dbReference>
<accession>A0A0R1NRS9</accession>
<dbReference type="Pfam" id="PF01693">
    <property type="entry name" value="Cauli_VI"/>
    <property type="match status" value="1"/>
</dbReference>
<keyword evidence="11" id="KW-0378">Hydrolase</keyword>
<dbReference type="InterPro" id="IPR036397">
    <property type="entry name" value="RNaseH_sf"/>
</dbReference>
<dbReference type="PANTHER" id="PTHR10642">
    <property type="entry name" value="RIBONUCLEASE H1"/>
    <property type="match status" value="1"/>
</dbReference>
<evidence type="ECO:0000256" key="3">
    <source>
        <dbReference type="ARBA" id="ARBA00004065"/>
    </source>
</evidence>
<dbReference type="GO" id="GO:0046872">
    <property type="term" value="F:metal ion binding"/>
    <property type="evidence" value="ECO:0007669"/>
    <property type="project" value="UniProtKB-KW"/>
</dbReference>
<evidence type="ECO:0000256" key="6">
    <source>
        <dbReference type="ARBA" id="ARBA00012180"/>
    </source>
</evidence>
<dbReference type="PANTHER" id="PTHR10642:SF26">
    <property type="entry name" value="RIBONUCLEASE H1"/>
    <property type="match status" value="1"/>
</dbReference>
<evidence type="ECO:0000256" key="5">
    <source>
        <dbReference type="ARBA" id="ARBA00011245"/>
    </source>
</evidence>
<evidence type="ECO:0000313" key="15">
    <source>
        <dbReference type="EMBL" id="KRL22790.1"/>
    </source>
</evidence>
<dbReference type="InterPro" id="IPR011320">
    <property type="entry name" value="RNase_H1_N"/>
</dbReference>
<dbReference type="CDD" id="cd09278">
    <property type="entry name" value="RNase_HI_prokaryote_like"/>
    <property type="match status" value="1"/>
</dbReference>
<keyword evidence="12" id="KW-0460">Magnesium</keyword>
<comment type="function">
    <text evidence="3">Endonuclease that specifically degrades the RNA of RNA-DNA hybrids.</text>
</comment>
<evidence type="ECO:0000256" key="1">
    <source>
        <dbReference type="ARBA" id="ARBA00000077"/>
    </source>
</evidence>
<evidence type="ECO:0000256" key="13">
    <source>
        <dbReference type="SAM" id="MobiDB-lite"/>
    </source>
</evidence>
<evidence type="ECO:0000256" key="2">
    <source>
        <dbReference type="ARBA" id="ARBA00001946"/>
    </source>
</evidence>
<evidence type="ECO:0000259" key="14">
    <source>
        <dbReference type="PROSITE" id="PS50879"/>
    </source>
</evidence>
<comment type="cofactor">
    <cofactor evidence="2">
        <name>Mg(2+)</name>
        <dbReference type="ChEBI" id="CHEBI:18420"/>
    </cofactor>
</comment>
<gene>
    <name evidence="15" type="ORF">FC98_GL002028</name>
</gene>
<dbReference type="Gene3D" id="3.40.970.10">
    <property type="entry name" value="Ribonuclease H1, N-terminal domain"/>
    <property type="match status" value="1"/>
</dbReference>
<dbReference type="InterPro" id="IPR009027">
    <property type="entry name" value="Ribosomal_bL9/RNase_H1_N"/>
</dbReference>
<dbReference type="Proteomes" id="UP000051439">
    <property type="component" value="Unassembled WGS sequence"/>
</dbReference>
<dbReference type="AlphaFoldDB" id="A0A0R1NRS9"/>
<evidence type="ECO:0000256" key="9">
    <source>
        <dbReference type="ARBA" id="ARBA00022723"/>
    </source>
</evidence>
<evidence type="ECO:0000256" key="12">
    <source>
        <dbReference type="ARBA" id="ARBA00022842"/>
    </source>
</evidence>
<keyword evidence="16" id="KW-1185">Reference proteome</keyword>
<comment type="catalytic activity">
    <reaction evidence="1">
        <text>Endonucleolytic cleavage to 5'-phosphomonoester.</text>
        <dbReference type="EC" id="3.1.26.4"/>
    </reaction>
</comment>
<evidence type="ECO:0000256" key="11">
    <source>
        <dbReference type="ARBA" id="ARBA00022801"/>
    </source>
</evidence>
<dbReference type="InterPro" id="IPR037056">
    <property type="entry name" value="RNase_H1_N_sf"/>
</dbReference>
<dbReference type="GO" id="GO:0003676">
    <property type="term" value="F:nucleic acid binding"/>
    <property type="evidence" value="ECO:0007669"/>
    <property type="project" value="InterPro"/>
</dbReference>
<dbReference type="PATRIC" id="fig|1423766.4.peg.2103"/>
<proteinExistence type="inferred from homology"/>
<comment type="caution">
    <text evidence="15">The sequence shown here is derived from an EMBL/GenBank/DDBJ whole genome shotgun (WGS) entry which is preliminary data.</text>
</comment>
<reference evidence="15 16" key="1">
    <citation type="journal article" date="2015" name="Genome Announc.">
        <title>Expanding the biotechnology potential of lactobacilli through comparative genomics of 213 strains and associated genera.</title>
        <authorList>
            <person name="Sun Z."/>
            <person name="Harris H.M."/>
            <person name="McCann A."/>
            <person name="Guo C."/>
            <person name="Argimon S."/>
            <person name="Zhang W."/>
            <person name="Yang X."/>
            <person name="Jeffery I.B."/>
            <person name="Cooney J.C."/>
            <person name="Kagawa T.F."/>
            <person name="Liu W."/>
            <person name="Song Y."/>
            <person name="Salvetti E."/>
            <person name="Wrobel A."/>
            <person name="Rasinkangas P."/>
            <person name="Parkhill J."/>
            <person name="Rea M.C."/>
            <person name="O'Sullivan O."/>
            <person name="Ritari J."/>
            <person name="Douillard F.P."/>
            <person name="Paul Ross R."/>
            <person name="Yang R."/>
            <person name="Briner A.E."/>
            <person name="Felis G.E."/>
            <person name="de Vos W.M."/>
            <person name="Barrangou R."/>
            <person name="Klaenhammer T.R."/>
            <person name="Caufield P.W."/>
            <person name="Cui Y."/>
            <person name="Zhang H."/>
            <person name="O'Toole P.W."/>
        </authorList>
    </citation>
    <scope>NUCLEOTIDE SEQUENCE [LARGE SCALE GENOMIC DNA]</scope>
    <source>
        <strain evidence="15 16">DSM 19906</strain>
    </source>
</reference>
<comment type="subunit">
    <text evidence="5">Monomer.</text>
</comment>
<keyword evidence="9" id="KW-0479">Metal-binding</keyword>
<keyword evidence="8" id="KW-0540">Nuclease</keyword>
<feature type="domain" description="RNase H type-1" evidence="14">
    <location>
        <begin position="83"/>
        <end position="240"/>
    </location>
</feature>
<evidence type="ECO:0000256" key="10">
    <source>
        <dbReference type="ARBA" id="ARBA00022759"/>
    </source>
</evidence>
<dbReference type="Pfam" id="PF00075">
    <property type="entry name" value="RNase_H"/>
    <property type="match status" value="1"/>
</dbReference>
<dbReference type="GO" id="GO:0004523">
    <property type="term" value="F:RNA-DNA hybrid ribonuclease activity"/>
    <property type="evidence" value="ECO:0007669"/>
    <property type="project" value="UniProtKB-EC"/>
</dbReference>
<dbReference type="Gene3D" id="3.30.420.10">
    <property type="entry name" value="Ribonuclease H-like superfamily/Ribonuclease H"/>
    <property type="match status" value="1"/>
</dbReference>
<evidence type="ECO:0000256" key="7">
    <source>
        <dbReference type="ARBA" id="ARBA00017721"/>
    </source>
</evidence>
<dbReference type="FunFam" id="3.40.970.10:FF:000002">
    <property type="entry name" value="Ribonuclease H"/>
    <property type="match status" value="1"/>
</dbReference>
<evidence type="ECO:0000313" key="16">
    <source>
        <dbReference type="Proteomes" id="UP000051439"/>
    </source>
</evidence>
<dbReference type="InterPro" id="IPR022892">
    <property type="entry name" value="RNaseHI"/>
</dbReference>
<keyword evidence="10" id="KW-0255">Endonuclease</keyword>